<keyword evidence="15" id="KW-1185">Reference proteome</keyword>
<evidence type="ECO:0000256" key="12">
    <source>
        <dbReference type="SAM" id="MobiDB-lite"/>
    </source>
</evidence>
<comment type="similarity">
    <text evidence="4">Belongs to the protoporphyrinogen/coproporphyrinogen oxidase family. Protoporphyrinogen oxidase subfamily.</text>
</comment>
<feature type="domain" description="Amine oxidase" evidence="13">
    <location>
        <begin position="104"/>
        <end position="475"/>
    </location>
</feature>
<evidence type="ECO:0000256" key="11">
    <source>
        <dbReference type="ARBA" id="ARBA00047554"/>
    </source>
</evidence>
<name>A0AAE0LWI9_9PEZI</name>
<keyword evidence="9" id="KW-0350">Heme biosynthesis</keyword>
<organism evidence="14 15">
    <name type="scientific">Chaetomium fimeti</name>
    <dbReference type="NCBI Taxonomy" id="1854472"/>
    <lineage>
        <taxon>Eukaryota</taxon>
        <taxon>Fungi</taxon>
        <taxon>Dikarya</taxon>
        <taxon>Ascomycota</taxon>
        <taxon>Pezizomycotina</taxon>
        <taxon>Sordariomycetes</taxon>
        <taxon>Sordariomycetidae</taxon>
        <taxon>Sordariales</taxon>
        <taxon>Chaetomiaceae</taxon>
        <taxon>Chaetomium</taxon>
    </lineage>
</organism>
<comment type="cofactor">
    <cofactor evidence="1">
        <name>FAD</name>
        <dbReference type="ChEBI" id="CHEBI:57692"/>
    </cofactor>
</comment>
<comment type="catalytic activity">
    <reaction evidence="11">
        <text>protoporphyrinogen IX + 3 O2 = protoporphyrin IX + 3 H2O2</text>
        <dbReference type="Rhea" id="RHEA:25576"/>
        <dbReference type="ChEBI" id="CHEBI:15379"/>
        <dbReference type="ChEBI" id="CHEBI:16240"/>
        <dbReference type="ChEBI" id="CHEBI:57306"/>
        <dbReference type="ChEBI" id="CHEBI:57307"/>
        <dbReference type="EC" id="1.3.3.4"/>
    </reaction>
</comment>
<dbReference type="SUPFAM" id="SSF51905">
    <property type="entry name" value="FAD/NAD(P)-binding domain"/>
    <property type="match status" value="1"/>
</dbReference>
<dbReference type="Proteomes" id="UP001278766">
    <property type="component" value="Unassembled WGS sequence"/>
</dbReference>
<comment type="caution">
    <text evidence="14">The sequence shown here is derived from an EMBL/GenBank/DDBJ whole genome shotgun (WGS) entry which is preliminary data.</text>
</comment>
<dbReference type="Gene3D" id="3.50.50.60">
    <property type="entry name" value="FAD/NAD(P)-binding domain"/>
    <property type="match status" value="1"/>
</dbReference>
<evidence type="ECO:0000256" key="7">
    <source>
        <dbReference type="ARBA" id="ARBA00022827"/>
    </source>
</evidence>
<evidence type="ECO:0000256" key="1">
    <source>
        <dbReference type="ARBA" id="ARBA00001974"/>
    </source>
</evidence>
<evidence type="ECO:0000313" key="15">
    <source>
        <dbReference type="Proteomes" id="UP001278766"/>
    </source>
</evidence>
<reference evidence="14" key="2">
    <citation type="submission" date="2023-06" db="EMBL/GenBank/DDBJ databases">
        <authorList>
            <consortium name="Lawrence Berkeley National Laboratory"/>
            <person name="Haridas S."/>
            <person name="Hensen N."/>
            <person name="Bonometti L."/>
            <person name="Westerberg I."/>
            <person name="Brannstrom I.O."/>
            <person name="Guillou S."/>
            <person name="Cros-Aarteil S."/>
            <person name="Calhoun S."/>
            <person name="Kuo A."/>
            <person name="Mondo S."/>
            <person name="Pangilinan J."/>
            <person name="Riley R."/>
            <person name="Labutti K."/>
            <person name="Andreopoulos B."/>
            <person name="Lipzen A."/>
            <person name="Chen C."/>
            <person name="Yanf M."/>
            <person name="Daum C."/>
            <person name="Ng V."/>
            <person name="Clum A."/>
            <person name="Steindorff A."/>
            <person name="Ohm R."/>
            <person name="Martin F."/>
            <person name="Silar P."/>
            <person name="Natvig D."/>
            <person name="Lalanne C."/>
            <person name="Gautier V."/>
            <person name="Ament-Velasquez S.L."/>
            <person name="Kruys A."/>
            <person name="Hutchinson M.I."/>
            <person name="Powell A.J."/>
            <person name="Barry K."/>
            <person name="Miller A.N."/>
            <person name="Grigoriev I.V."/>
            <person name="Debuchy R."/>
            <person name="Gladieux P."/>
            <person name="Thoren M.H."/>
            <person name="Johannesson H."/>
        </authorList>
    </citation>
    <scope>NUCLEOTIDE SEQUENCE</scope>
    <source>
        <strain evidence="14">CBS 168.71</strain>
    </source>
</reference>
<dbReference type="SUPFAM" id="SSF54373">
    <property type="entry name" value="FAD-linked reductases, C-terminal domain"/>
    <property type="match status" value="1"/>
</dbReference>
<comment type="function">
    <text evidence="2">Catalyzes the 6-electron oxidation of protoporphyrinogen-IX to form protoporphyrin-IX.</text>
</comment>
<accession>A0AAE0LWI9</accession>
<dbReference type="RefSeq" id="XP_062663815.1">
    <property type="nucleotide sequence ID" value="XM_062802743.1"/>
</dbReference>
<dbReference type="EC" id="1.3.3.4" evidence="5"/>
<evidence type="ECO:0000259" key="13">
    <source>
        <dbReference type="Pfam" id="PF01593"/>
    </source>
</evidence>
<dbReference type="GO" id="GO:0006783">
    <property type="term" value="P:heme biosynthetic process"/>
    <property type="evidence" value="ECO:0007669"/>
    <property type="project" value="UniProtKB-KW"/>
</dbReference>
<proteinExistence type="inferred from homology"/>
<dbReference type="PANTHER" id="PTHR42923">
    <property type="entry name" value="PROTOPORPHYRINOGEN OXIDASE"/>
    <property type="match status" value="1"/>
</dbReference>
<comment type="pathway">
    <text evidence="3">Porphyrin-containing compound metabolism; protoporphyrin-IX biosynthesis; protoporphyrin-IX from protoporphyrinogen-IX: step 1/1.</text>
</comment>
<sequence>MYATSLRYLARTRGRNGASHSSSRTWRRFLSSHGTLLTAYPQRRTPRQHHPATIPTIPTIPTTRLILPLQPGIPLDSRRQPTRHYAVDSSEHPPKSIAILGGGLTGLSTAWHLTRVLPKAKITIYEAQTRMGGWIETDKVEVKTPDGGVGTVHFERAARMIKPQTEDKRVPKWDDLLFFEMVTELNLTDQLMHLKKAEESVAGYIYYPDRLVAIPKASKTMLRDMFGSVSGLVKTFTMLAQPLFRDLIPSCFHILRNKDNPYQKDMFEGRSDMSIGDFFSHSFGRPGLVDKVLSGMIHGITGGDVWKLSMGSGFLADHTMPNNIRRIGCSPVRTADFEMMVALLKNKAVFDLASQHLDTSALWFRDGFSTLPKALAAALEKNPIVTIRTGTPVRLVDYREDVDKVAIHTKNTTSEPAMYDKVVSTIFAKTLSEITQNHLPSLASSTAVNIMVVNIWYPVPQANFPHNGFGYLLPQALSFDQNPECVLGVIFDSDRESPLPTASNPDPGYRGADTVPGTKLTVMMGGHYWDGWPSSAMEDTKRAEEDALAAVARHLNLPPELTAQAHASAKLRRECIPQHLVGHRGRMQAAHAELEWAFKGRLAVAGQSYQSPGVLPMLRAGRDVARQIAGREGRVTKGWSVGDTGLQRFEQPNLLSLYTPMPRGMMPLRSGSGAYMDDNGKLRSRDGLSLEDVVKEAREWQERKERGDR</sequence>
<dbReference type="GeneID" id="87839691"/>
<keyword evidence="7" id="KW-0274">FAD</keyword>
<evidence type="ECO:0000256" key="6">
    <source>
        <dbReference type="ARBA" id="ARBA00022630"/>
    </source>
</evidence>
<evidence type="ECO:0000256" key="9">
    <source>
        <dbReference type="ARBA" id="ARBA00023133"/>
    </source>
</evidence>
<evidence type="ECO:0000256" key="10">
    <source>
        <dbReference type="ARBA" id="ARBA00023244"/>
    </source>
</evidence>
<protein>
    <recommendedName>
        <fullName evidence="5">protoporphyrinogen oxidase</fullName>
        <ecNumber evidence="5">1.3.3.4</ecNumber>
    </recommendedName>
</protein>
<reference evidence="14" key="1">
    <citation type="journal article" date="2023" name="Mol. Phylogenet. Evol.">
        <title>Genome-scale phylogeny and comparative genomics of the fungal order Sordariales.</title>
        <authorList>
            <person name="Hensen N."/>
            <person name="Bonometti L."/>
            <person name="Westerberg I."/>
            <person name="Brannstrom I.O."/>
            <person name="Guillou S."/>
            <person name="Cros-Aarteil S."/>
            <person name="Calhoun S."/>
            <person name="Haridas S."/>
            <person name="Kuo A."/>
            <person name="Mondo S."/>
            <person name="Pangilinan J."/>
            <person name="Riley R."/>
            <person name="LaButti K."/>
            <person name="Andreopoulos B."/>
            <person name="Lipzen A."/>
            <person name="Chen C."/>
            <person name="Yan M."/>
            <person name="Daum C."/>
            <person name="Ng V."/>
            <person name="Clum A."/>
            <person name="Steindorff A."/>
            <person name="Ohm R.A."/>
            <person name="Martin F."/>
            <person name="Silar P."/>
            <person name="Natvig D.O."/>
            <person name="Lalanne C."/>
            <person name="Gautier V."/>
            <person name="Ament-Velasquez S.L."/>
            <person name="Kruys A."/>
            <person name="Hutchinson M.I."/>
            <person name="Powell A.J."/>
            <person name="Barry K."/>
            <person name="Miller A.N."/>
            <person name="Grigoriev I.V."/>
            <person name="Debuchy R."/>
            <person name="Gladieux P."/>
            <person name="Hiltunen Thoren M."/>
            <person name="Johannesson H."/>
        </authorList>
    </citation>
    <scope>NUCLEOTIDE SEQUENCE</scope>
    <source>
        <strain evidence="14">CBS 168.71</strain>
    </source>
</reference>
<gene>
    <name evidence="14" type="ORF">B0H64DRAFT_380544</name>
</gene>
<dbReference type="InterPro" id="IPR002937">
    <property type="entry name" value="Amino_oxidase"/>
</dbReference>
<keyword evidence="8" id="KW-0560">Oxidoreductase</keyword>
<dbReference type="InterPro" id="IPR036188">
    <property type="entry name" value="FAD/NAD-bd_sf"/>
</dbReference>
<dbReference type="PANTHER" id="PTHR42923:SF3">
    <property type="entry name" value="PROTOPORPHYRINOGEN OXIDASE"/>
    <property type="match status" value="1"/>
</dbReference>
<dbReference type="GO" id="GO:0005743">
    <property type="term" value="C:mitochondrial inner membrane"/>
    <property type="evidence" value="ECO:0007669"/>
    <property type="project" value="TreeGrafter"/>
</dbReference>
<dbReference type="GO" id="GO:0004729">
    <property type="term" value="F:oxygen-dependent protoporphyrinogen oxidase activity"/>
    <property type="evidence" value="ECO:0007669"/>
    <property type="project" value="UniProtKB-EC"/>
</dbReference>
<evidence type="ECO:0000256" key="5">
    <source>
        <dbReference type="ARBA" id="ARBA00012867"/>
    </source>
</evidence>
<feature type="region of interest" description="Disordered" evidence="12">
    <location>
        <begin position="669"/>
        <end position="688"/>
    </location>
</feature>
<dbReference type="NCBIfam" id="TIGR00562">
    <property type="entry name" value="proto_IX_ox"/>
    <property type="match status" value="1"/>
</dbReference>
<dbReference type="EMBL" id="JAUEPN010000001">
    <property type="protein sequence ID" value="KAK3300301.1"/>
    <property type="molecule type" value="Genomic_DNA"/>
</dbReference>
<keyword evidence="10" id="KW-0627">Porphyrin biosynthesis</keyword>
<evidence type="ECO:0000256" key="4">
    <source>
        <dbReference type="ARBA" id="ARBA00010551"/>
    </source>
</evidence>
<evidence type="ECO:0000256" key="2">
    <source>
        <dbReference type="ARBA" id="ARBA00002600"/>
    </source>
</evidence>
<evidence type="ECO:0000256" key="3">
    <source>
        <dbReference type="ARBA" id="ARBA00005073"/>
    </source>
</evidence>
<evidence type="ECO:0000256" key="8">
    <source>
        <dbReference type="ARBA" id="ARBA00023002"/>
    </source>
</evidence>
<dbReference type="Pfam" id="PF01593">
    <property type="entry name" value="Amino_oxidase"/>
    <property type="match status" value="1"/>
</dbReference>
<evidence type="ECO:0000313" key="14">
    <source>
        <dbReference type="EMBL" id="KAK3300301.1"/>
    </source>
</evidence>
<dbReference type="InterPro" id="IPR004572">
    <property type="entry name" value="Protoporphyrinogen_oxidase"/>
</dbReference>
<dbReference type="InterPro" id="IPR050464">
    <property type="entry name" value="Zeta_carotene_desat/Oxidored"/>
</dbReference>
<dbReference type="AlphaFoldDB" id="A0AAE0LWI9"/>
<feature type="compositionally biased region" description="Basic and acidic residues" evidence="12">
    <location>
        <begin position="678"/>
        <end position="688"/>
    </location>
</feature>
<keyword evidence="6" id="KW-0285">Flavoprotein</keyword>